<evidence type="ECO:0000256" key="2">
    <source>
        <dbReference type="ARBA" id="ARBA00022827"/>
    </source>
</evidence>
<dbReference type="AlphaFoldDB" id="A0A437LY16"/>
<comment type="caution">
    <text evidence="4">The sequence shown here is derived from an EMBL/GenBank/DDBJ whole genome shotgun (WGS) entry which is preliminary data.</text>
</comment>
<evidence type="ECO:0000313" key="4">
    <source>
        <dbReference type="EMBL" id="RVT90290.1"/>
    </source>
</evidence>
<dbReference type="GO" id="GO:0050660">
    <property type="term" value="F:flavin adenine dinucleotide binding"/>
    <property type="evidence" value="ECO:0007669"/>
    <property type="project" value="InterPro"/>
</dbReference>
<dbReference type="GO" id="GO:0050661">
    <property type="term" value="F:NADP binding"/>
    <property type="evidence" value="ECO:0007669"/>
    <property type="project" value="InterPro"/>
</dbReference>
<dbReference type="InterPro" id="IPR051209">
    <property type="entry name" value="FAD-bind_Monooxygenase_sf"/>
</dbReference>
<gene>
    <name evidence="4" type="ORF">EOD43_18620</name>
</gene>
<dbReference type="EMBL" id="SACN01000003">
    <property type="protein sequence ID" value="RVT90290.1"/>
    <property type="molecule type" value="Genomic_DNA"/>
</dbReference>
<keyword evidence="2" id="KW-0274">FAD</keyword>
<evidence type="ECO:0000256" key="1">
    <source>
        <dbReference type="ARBA" id="ARBA00022630"/>
    </source>
</evidence>
<keyword evidence="5" id="KW-1185">Reference proteome</keyword>
<keyword evidence="1" id="KW-0285">Flavoprotein</keyword>
<dbReference type="GO" id="GO:0004499">
    <property type="term" value="F:N,N-dimethylaniline monooxygenase activity"/>
    <property type="evidence" value="ECO:0007669"/>
    <property type="project" value="InterPro"/>
</dbReference>
<name>A0A437LY16_9SPHN</name>
<dbReference type="Pfam" id="PF00743">
    <property type="entry name" value="FMO-like"/>
    <property type="match status" value="1"/>
</dbReference>
<dbReference type="SUPFAM" id="SSF51905">
    <property type="entry name" value="FAD/NAD(P)-binding domain"/>
    <property type="match status" value="2"/>
</dbReference>
<sequence length="659" mass="74520">MRRTAGEGAVCPHLPIRGQFVEHEAKKDAAYIRRAVELADLNAVKLAMFHITRDEAFAALPVGAKMSPEQKAWLADKAAAWLEKNAGPANLEEPAEADLRRMMDMVTGIPNGEMEFNLRRDLTGFKEFPYMVDWTNGKPEIPEGFKVAVIGSGFAGIGTGVQLDNLGIPYTVYERRKDPGGVWNINRYPDVRVDTISITYEFLFERDHEWSEYFGRGAEVREYLRKVSKKRGVFDKTRFEHDLKKATWDDDRNVWKLEFDTPDGVLKEDANAIISCAGLFATPKVVDWEGQENFKGEIVHTALWKDDVDLKGKKIATVGQGSTGIQMLGALAREGSQVTVFQRTAQWMMPREKYGEAMEPEVQWLVHNLPGYWNWWRYSATSGLFETHGLMQVDPEWQAKGGIVSEANDQIRRDLTAYMSHQLGGRQDLIDKVMPDYAPFSRRPIVDNGWYKALTQPNVELVTTPIKRLVPEGIETADGKIYEADLFVTATGFDVVKYLWPARYIGKDGVDLHQKWDEGDGPRAYVGMMNPGFPNLWTLYGPNSQPVSGGPAQPVWFAIWCSYATQCIIKMLETGHAQVDVKQDAFDRYNAELDEEASKLISMNEVGGVGKNYYVNTEHMRLQVNSPFYAPYYHKLCSTPVWDDLTVSGQLTPRGTRPD</sequence>
<dbReference type="PANTHER" id="PTHR42877:SF4">
    <property type="entry name" value="FAD_NAD(P)-BINDING DOMAIN-CONTAINING PROTEIN-RELATED"/>
    <property type="match status" value="1"/>
</dbReference>
<evidence type="ECO:0000313" key="5">
    <source>
        <dbReference type="Proteomes" id="UP000282971"/>
    </source>
</evidence>
<reference evidence="4 5" key="1">
    <citation type="submission" date="2019-01" db="EMBL/GenBank/DDBJ databases">
        <authorList>
            <person name="Chen W.-M."/>
        </authorList>
    </citation>
    <scope>NUCLEOTIDE SEQUENCE [LARGE SCALE GENOMIC DNA]</scope>
    <source>
        <strain evidence="4 5">CCP-7</strain>
    </source>
</reference>
<protein>
    <submittedName>
        <fullName evidence="4">NAD(P)/FAD-dependent oxidoreductase</fullName>
    </submittedName>
</protein>
<dbReference type="OrthoDB" id="312624at2"/>
<dbReference type="InterPro" id="IPR020946">
    <property type="entry name" value="Flavin_mOase-like"/>
</dbReference>
<keyword evidence="3" id="KW-0560">Oxidoreductase</keyword>
<evidence type="ECO:0000256" key="3">
    <source>
        <dbReference type="ARBA" id="ARBA00023002"/>
    </source>
</evidence>
<proteinExistence type="predicted"/>
<dbReference type="PANTHER" id="PTHR42877">
    <property type="entry name" value="L-ORNITHINE N(5)-MONOOXYGENASE-RELATED"/>
    <property type="match status" value="1"/>
</dbReference>
<dbReference type="Proteomes" id="UP000282971">
    <property type="component" value="Unassembled WGS sequence"/>
</dbReference>
<dbReference type="Gene3D" id="3.50.50.60">
    <property type="entry name" value="FAD/NAD(P)-binding domain"/>
    <property type="match status" value="2"/>
</dbReference>
<dbReference type="PRINTS" id="PR00411">
    <property type="entry name" value="PNDRDTASEI"/>
</dbReference>
<accession>A0A437LY16</accession>
<organism evidence="4 5">
    <name type="scientific">Sphingomonas crocodyli</name>
    <dbReference type="NCBI Taxonomy" id="1979270"/>
    <lineage>
        <taxon>Bacteria</taxon>
        <taxon>Pseudomonadati</taxon>
        <taxon>Pseudomonadota</taxon>
        <taxon>Alphaproteobacteria</taxon>
        <taxon>Sphingomonadales</taxon>
        <taxon>Sphingomonadaceae</taxon>
        <taxon>Sphingomonas</taxon>
    </lineage>
</organism>
<dbReference type="InterPro" id="IPR036188">
    <property type="entry name" value="FAD/NAD-bd_sf"/>
</dbReference>